<accession>A0AAW2XUL6</accession>
<protein>
    <submittedName>
        <fullName evidence="1">Uncharacterized protein</fullName>
    </submittedName>
</protein>
<name>A0AAW2XUL6_9LAMI</name>
<reference evidence="1" key="1">
    <citation type="submission" date="2020-06" db="EMBL/GenBank/DDBJ databases">
        <authorList>
            <person name="Li T."/>
            <person name="Hu X."/>
            <person name="Zhang T."/>
            <person name="Song X."/>
            <person name="Zhang H."/>
            <person name="Dai N."/>
            <person name="Sheng W."/>
            <person name="Hou X."/>
            <person name="Wei L."/>
        </authorList>
    </citation>
    <scope>NUCLEOTIDE SEQUENCE</scope>
    <source>
        <strain evidence="1">KEN1</strain>
        <tissue evidence="1">Leaf</tissue>
    </source>
</reference>
<gene>
    <name evidence="1" type="ORF">Slati_0941800</name>
</gene>
<sequence>MTRHPPRDIHISRLVTRHPSRGTHISCQLCLERVLTLAGILQQHEQKDSPCQTKSPPR</sequence>
<comment type="caution">
    <text evidence="1">The sequence shown here is derived from an EMBL/GenBank/DDBJ whole genome shotgun (WGS) entry which is preliminary data.</text>
</comment>
<reference evidence="1" key="2">
    <citation type="journal article" date="2024" name="Plant">
        <title>Genomic evolution and insights into agronomic trait innovations of Sesamum species.</title>
        <authorList>
            <person name="Miao H."/>
            <person name="Wang L."/>
            <person name="Qu L."/>
            <person name="Liu H."/>
            <person name="Sun Y."/>
            <person name="Le M."/>
            <person name="Wang Q."/>
            <person name="Wei S."/>
            <person name="Zheng Y."/>
            <person name="Lin W."/>
            <person name="Duan Y."/>
            <person name="Cao H."/>
            <person name="Xiong S."/>
            <person name="Wang X."/>
            <person name="Wei L."/>
            <person name="Li C."/>
            <person name="Ma Q."/>
            <person name="Ju M."/>
            <person name="Zhao R."/>
            <person name="Li G."/>
            <person name="Mu C."/>
            <person name="Tian Q."/>
            <person name="Mei H."/>
            <person name="Zhang T."/>
            <person name="Gao T."/>
            <person name="Zhang H."/>
        </authorList>
    </citation>
    <scope>NUCLEOTIDE SEQUENCE</scope>
    <source>
        <strain evidence="1">KEN1</strain>
    </source>
</reference>
<dbReference type="EMBL" id="JACGWN010000003">
    <property type="protein sequence ID" value="KAL0456026.1"/>
    <property type="molecule type" value="Genomic_DNA"/>
</dbReference>
<organism evidence="1">
    <name type="scientific">Sesamum latifolium</name>
    <dbReference type="NCBI Taxonomy" id="2727402"/>
    <lineage>
        <taxon>Eukaryota</taxon>
        <taxon>Viridiplantae</taxon>
        <taxon>Streptophyta</taxon>
        <taxon>Embryophyta</taxon>
        <taxon>Tracheophyta</taxon>
        <taxon>Spermatophyta</taxon>
        <taxon>Magnoliopsida</taxon>
        <taxon>eudicotyledons</taxon>
        <taxon>Gunneridae</taxon>
        <taxon>Pentapetalae</taxon>
        <taxon>asterids</taxon>
        <taxon>lamiids</taxon>
        <taxon>Lamiales</taxon>
        <taxon>Pedaliaceae</taxon>
        <taxon>Sesamum</taxon>
    </lineage>
</organism>
<evidence type="ECO:0000313" key="1">
    <source>
        <dbReference type="EMBL" id="KAL0456026.1"/>
    </source>
</evidence>
<dbReference type="AlphaFoldDB" id="A0AAW2XUL6"/>
<proteinExistence type="predicted"/>